<accession>A0A0F3NKY6</accession>
<evidence type="ECO:0000256" key="1">
    <source>
        <dbReference type="SAM" id="Phobius"/>
    </source>
</evidence>
<feature type="transmembrane region" description="Helical" evidence="1">
    <location>
        <begin position="36"/>
        <end position="56"/>
    </location>
</feature>
<feature type="transmembrane region" description="Helical" evidence="1">
    <location>
        <begin position="172"/>
        <end position="195"/>
    </location>
</feature>
<dbReference type="Pfam" id="PF06055">
    <property type="entry name" value="ExoD"/>
    <property type="match status" value="1"/>
</dbReference>
<dbReference type="PIRSF" id="PIRSF033239">
    <property type="entry name" value="ExoD"/>
    <property type="match status" value="1"/>
</dbReference>
<feature type="transmembrane region" description="Helical" evidence="1">
    <location>
        <begin position="62"/>
        <end position="81"/>
    </location>
</feature>
<keyword evidence="3" id="KW-1185">Reference proteome</keyword>
<proteinExistence type="predicted"/>
<sequence length="211" mass="23341">MLREDKKAVSDLLEEVSANNSANVDKITLFELKEALHGRGFGVLMLLFALPLSIPLPTIPGYTTILSLPLILFSLQLLMGLRSPWLPKWLEKKSFKRTTLAMVIEKTAPILKKMEKFTKPRIMFIFNNAGDKVIALVSFLCALSIAIPLPLTNFIPAGGISLMSLGMLNKDGILVILGMLLAFFGLFITFVILIAGPKIVLEMFSFLSRFA</sequence>
<dbReference type="InterPro" id="IPR010331">
    <property type="entry name" value="ExoD"/>
</dbReference>
<evidence type="ECO:0000313" key="2">
    <source>
        <dbReference type="EMBL" id="KJV68718.1"/>
    </source>
</evidence>
<dbReference type="Proteomes" id="UP000033562">
    <property type="component" value="Unassembled WGS sequence"/>
</dbReference>
<gene>
    <name evidence="2" type="ORF">NLO413_0079</name>
</gene>
<name>A0A0F3NKY6_9RICK</name>
<organism evidence="2 3">
    <name type="scientific">Candidatus Neoehrlichia procyonis str. RAC413</name>
    <dbReference type="NCBI Taxonomy" id="1359163"/>
    <lineage>
        <taxon>Bacteria</taxon>
        <taxon>Pseudomonadati</taxon>
        <taxon>Pseudomonadota</taxon>
        <taxon>Alphaproteobacteria</taxon>
        <taxon>Rickettsiales</taxon>
        <taxon>Anaplasmataceae</taxon>
        <taxon>Candidatus Neoehrlichia</taxon>
    </lineage>
</organism>
<keyword evidence="1" id="KW-1133">Transmembrane helix</keyword>
<feature type="transmembrane region" description="Helical" evidence="1">
    <location>
        <begin position="133"/>
        <end position="152"/>
    </location>
</feature>
<dbReference type="AlphaFoldDB" id="A0A0F3NKY6"/>
<comment type="caution">
    <text evidence="2">The sequence shown here is derived from an EMBL/GenBank/DDBJ whole genome shotgun (WGS) entry which is preliminary data.</text>
</comment>
<keyword evidence="1" id="KW-0812">Transmembrane</keyword>
<evidence type="ECO:0000313" key="3">
    <source>
        <dbReference type="Proteomes" id="UP000033562"/>
    </source>
</evidence>
<dbReference type="PANTHER" id="PTHR41795">
    <property type="entry name" value="EXOPOLYSACCHARIDE SYNTHESIS PROTEIN"/>
    <property type="match status" value="1"/>
</dbReference>
<dbReference type="RefSeq" id="WP_045808586.1">
    <property type="nucleotide sequence ID" value="NZ_LANX01000001.1"/>
</dbReference>
<keyword evidence="1" id="KW-0472">Membrane</keyword>
<dbReference type="PATRIC" id="fig|1359163.3.peg.77"/>
<dbReference type="PANTHER" id="PTHR41795:SF1">
    <property type="entry name" value="EXOPOLYSACCHARIDE SYNTHESIS PROTEIN"/>
    <property type="match status" value="1"/>
</dbReference>
<dbReference type="EMBL" id="LANX01000001">
    <property type="protein sequence ID" value="KJV68718.1"/>
    <property type="molecule type" value="Genomic_DNA"/>
</dbReference>
<reference evidence="2 3" key="1">
    <citation type="submission" date="2015-02" db="EMBL/GenBank/DDBJ databases">
        <title>Genome Sequencing of Rickettsiales.</title>
        <authorList>
            <person name="Daugherty S.C."/>
            <person name="Su Q."/>
            <person name="Abolude K."/>
            <person name="Beier-Sexton M."/>
            <person name="Carlyon J.A."/>
            <person name="Carter R."/>
            <person name="Day N.P."/>
            <person name="Dumler S.J."/>
            <person name="Dyachenko V."/>
            <person name="Godinez A."/>
            <person name="Kurtti T.J."/>
            <person name="Lichay M."/>
            <person name="Mullins K.E."/>
            <person name="Ott S."/>
            <person name="Pappas-Brown V."/>
            <person name="Paris D.H."/>
            <person name="Patel P."/>
            <person name="Richards A.L."/>
            <person name="Sadzewicz L."/>
            <person name="Sears K."/>
            <person name="Seidman D."/>
            <person name="Sengamalay N."/>
            <person name="Stenos J."/>
            <person name="Tallon L.J."/>
            <person name="Vincent G."/>
            <person name="Fraser C.M."/>
            <person name="Munderloh U."/>
            <person name="Dunning-Hotopp J.C."/>
        </authorList>
    </citation>
    <scope>NUCLEOTIDE SEQUENCE [LARGE SCALE GENOMIC DNA]</scope>
    <source>
        <strain evidence="2 3">RAC413</strain>
    </source>
</reference>
<protein>
    <submittedName>
        <fullName evidence="2">Exopolysaccharide synthesis, ExoD family protein</fullName>
    </submittedName>
</protein>
<dbReference type="OrthoDB" id="7949130at2"/>